<dbReference type="RefSeq" id="WP_056954168.1">
    <property type="nucleotide sequence ID" value="NZ_AZDY01000041.1"/>
</dbReference>
<comment type="caution">
    <text evidence="1">The sequence shown here is derived from an EMBL/GenBank/DDBJ whole genome shotgun (WGS) entry which is preliminary data.</text>
</comment>
<evidence type="ECO:0000313" key="2">
    <source>
        <dbReference type="Proteomes" id="UP000051515"/>
    </source>
</evidence>
<dbReference type="EMBL" id="AZDY01000041">
    <property type="protein sequence ID" value="KRK81800.1"/>
    <property type="molecule type" value="Genomic_DNA"/>
</dbReference>
<dbReference type="AlphaFoldDB" id="A0A0R1KES3"/>
<keyword evidence="2" id="KW-1185">Reference proteome</keyword>
<sequence length="238" mass="27793">MKTKLTKDLESTLYQYCKEQGSYVVEEVSMPDDKGIVDTLSYQQLRDGQIEWRCYELKVTKSDFHSKAKLSFIGNYNYFVLPQKLFEEVADEIPSHIGVLIYRAFDKKAMEASPQTLVAPGFLTVAKKAQFQELQVDEKQLTSHFVASLFREVDKAKKVEKGLQLYSEDRLYKELKKRQKAGYDVYNPDNNLYDRFIEEIQNDAVTALQDELDARNAEYQELKFQLQKLQQPNLEDKI</sequence>
<protein>
    <submittedName>
        <fullName evidence="1">Uncharacterized protein</fullName>
    </submittedName>
</protein>
<name>A0A0R1KES3_9LACO</name>
<gene>
    <name evidence="1" type="ORF">FC78_GL000099</name>
</gene>
<dbReference type="Proteomes" id="UP000051515">
    <property type="component" value="Unassembled WGS sequence"/>
</dbReference>
<dbReference type="OrthoDB" id="2190431at2"/>
<evidence type="ECO:0000313" key="1">
    <source>
        <dbReference type="EMBL" id="KRK81800.1"/>
    </source>
</evidence>
<accession>A0A0R1KES3</accession>
<reference evidence="1 2" key="1">
    <citation type="journal article" date="2015" name="Genome Announc.">
        <title>Expanding the biotechnology potential of lactobacilli through comparative genomics of 213 strains and associated genera.</title>
        <authorList>
            <person name="Sun Z."/>
            <person name="Harris H.M."/>
            <person name="McCann A."/>
            <person name="Guo C."/>
            <person name="Argimon S."/>
            <person name="Zhang W."/>
            <person name="Yang X."/>
            <person name="Jeffery I.B."/>
            <person name="Cooney J.C."/>
            <person name="Kagawa T.F."/>
            <person name="Liu W."/>
            <person name="Song Y."/>
            <person name="Salvetti E."/>
            <person name="Wrobel A."/>
            <person name="Rasinkangas P."/>
            <person name="Parkhill J."/>
            <person name="Rea M.C."/>
            <person name="O'Sullivan O."/>
            <person name="Ritari J."/>
            <person name="Douillard F.P."/>
            <person name="Paul Ross R."/>
            <person name="Yang R."/>
            <person name="Briner A.E."/>
            <person name="Felis G.E."/>
            <person name="de Vos W.M."/>
            <person name="Barrangou R."/>
            <person name="Klaenhammer T.R."/>
            <person name="Caufield P.W."/>
            <person name="Cui Y."/>
            <person name="Zhang H."/>
            <person name="O'Toole P.W."/>
        </authorList>
    </citation>
    <scope>NUCLEOTIDE SEQUENCE [LARGE SCALE GENOMIC DNA]</scope>
    <source>
        <strain evidence="1 2">DSM 19674</strain>
    </source>
</reference>
<dbReference type="PATRIC" id="fig|1423788.3.peg.105"/>
<organism evidence="1 2">
    <name type="scientific">Companilactobacillus bobalius DSM 19674</name>
    <dbReference type="NCBI Taxonomy" id="1423788"/>
    <lineage>
        <taxon>Bacteria</taxon>
        <taxon>Bacillati</taxon>
        <taxon>Bacillota</taxon>
        <taxon>Bacilli</taxon>
        <taxon>Lactobacillales</taxon>
        <taxon>Lactobacillaceae</taxon>
        <taxon>Companilactobacillus</taxon>
        <taxon>Companilactobacillus bobalius</taxon>
    </lineage>
</organism>
<proteinExistence type="predicted"/>
<dbReference type="STRING" id="1423788.FC78_GL000099"/>